<dbReference type="Proteomes" id="UP001153332">
    <property type="component" value="Unassembled WGS sequence"/>
</dbReference>
<proteinExistence type="predicted"/>
<organism evidence="1 2">
    <name type="scientific">Lasiodiplodia mahajangana</name>
    <dbReference type="NCBI Taxonomy" id="1108764"/>
    <lineage>
        <taxon>Eukaryota</taxon>
        <taxon>Fungi</taxon>
        <taxon>Dikarya</taxon>
        <taxon>Ascomycota</taxon>
        <taxon>Pezizomycotina</taxon>
        <taxon>Dothideomycetes</taxon>
        <taxon>Dothideomycetes incertae sedis</taxon>
        <taxon>Botryosphaeriales</taxon>
        <taxon>Botryosphaeriaceae</taxon>
        <taxon>Lasiodiplodia</taxon>
    </lineage>
</organism>
<dbReference type="EMBL" id="JAPUUL010000554">
    <property type="protein sequence ID" value="KAJ8130207.1"/>
    <property type="molecule type" value="Genomic_DNA"/>
</dbReference>
<evidence type="ECO:0000313" key="1">
    <source>
        <dbReference type="EMBL" id="KAJ8130207.1"/>
    </source>
</evidence>
<protein>
    <submittedName>
        <fullName evidence="1">Uncharacterized protein</fullName>
    </submittedName>
</protein>
<comment type="caution">
    <text evidence="1">The sequence shown here is derived from an EMBL/GenBank/DDBJ whole genome shotgun (WGS) entry which is preliminary data.</text>
</comment>
<keyword evidence="2" id="KW-1185">Reference proteome</keyword>
<accession>A0ACC2JRU4</accession>
<evidence type="ECO:0000313" key="2">
    <source>
        <dbReference type="Proteomes" id="UP001153332"/>
    </source>
</evidence>
<name>A0ACC2JRU4_9PEZI</name>
<gene>
    <name evidence="1" type="ORF">O1611_g3423</name>
</gene>
<reference evidence="1" key="1">
    <citation type="submission" date="2022-12" db="EMBL/GenBank/DDBJ databases">
        <title>Genome Sequence of Lasiodiplodia mahajangana.</title>
        <authorList>
            <person name="Buettner E."/>
        </authorList>
    </citation>
    <scope>NUCLEOTIDE SEQUENCE</scope>
    <source>
        <strain evidence="1">VT137</strain>
    </source>
</reference>
<sequence>MVFVGTPGLFAKLDDFVCTGPDSKSPGMGSCLVKRCYQHTSDERTYLTRDLSPETDGWDTLVQELKRKPRNGYCILFLPRCQGQRTIVANFTTLPVNVETWKNVARHLSIPKDYLTVGSADGSSLISVSRLHKAEDLQMSVGTTDFRESNGFAFGSTYFESRRFTCAIMVGCGGAQMRDVESLINLADANSSQHPLFMLSIFAEMQLKRLARLVGEHESVYSQMKKKLNPRCQNNEQSQDTNAPRQDNEQSQDTNSGHTSQNKPK</sequence>